<dbReference type="AlphaFoldDB" id="A0A8K0KM26"/>
<feature type="transmembrane region" description="Helical" evidence="6">
    <location>
        <begin position="20"/>
        <end position="45"/>
    </location>
</feature>
<sequence>MDETLSYSKDVALSTFTLFYILISICFIFPPSAFVSAGITVEYLFSKWLGSENEQFIQYHIRRTSATVLCHSLLPLGYVIGLTQCWNSGSGVHENSLLTLFSTIASLIPLVAGYIVFTWHKYEWSGHPIAKILMRYSNMPNDWQSVASDINVEFRRIDKTCINTGYVLKTIVTDNWVMKVMPYKMEIAHQSDISLALLEADHHVMSPDSSGSAQYLNIEVKSCRERTKPFFIRLNAVDFKDLQDKLQMPIINLKNVVIHKTLSDKFQAVFRDQELETCIGCMQAPAEIKLQRRCIPISGEHSCVACYCRPMFASRQDQDHPETWLGSKCPCPTCRSPFCILDVSLIEDESKIHSSSRFEGNPS</sequence>
<reference evidence="7" key="1">
    <citation type="submission" date="2013-04" db="EMBL/GenBank/DDBJ databases">
        <authorList>
            <person name="Qu J."/>
            <person name="Murali S.C."/>
            <person name="Bandaranaike D."/>
            <person name="Bellair M."/>
            <person name="Blankenburg K."/>
            <person name="Chao H."/>
            <person name="Dinh H."/>
            <person name="Doddapaneni H."/>
            <person name="Downs B."/>
            <person name="Dugan-Rocha S."/>
            <person name="Elkadiri S."/>
            <person name="Gnanaolivu R.D."/>
            <person name="Hernandez B."/>
            <person name="Javaid M."/>
            <person name="Jayaseelan J.C."/>
            <person name="Lee S."/>
            <person name="Li M."/>
            <person name="Ming W."/>
            <person name="Munidasa M."/>
            <person name="Muniz J."/>
            <person name="Nguyen L."/>
            <person name="Ongeri F."/>
            <person name="Osuji N."/>
            <person name="Pu L.-L."/>
            <person name="Puazo M."/>
            <person name="Qu C."/>
            <person name="Quiroz J."/>
            <person name="Raj R."/>
            <person name="Weissenberger G."/>
            <person name="Xin Y."/>
            <person name="Zou X."/>
            <person name="Han Y."/>
            <person name="Richards S."/>
            <person name="Worley K."/>
            <person name="Muzny D."/>
            <person name="Gibbs R."/>
        </authorList>
    </citation>
    <scope>NUCLEOTIDE SEQUENCE</scope>
    <source>
        <strain evidence="7">Sampled in the wild</strain>
    </source>
</reference>
<gene>
    <name evidence="7" type="ORF">J437_LFUL002435</name>
</gene>
<feature type="transmembrane region" description="Helical" evidence="6">
    <location>
        <begin position="96"/>
        <end position="117"/>
    </location>
</feature>
<comment type="caution">
    <text evidence="7">The sequence shown here is derived from an EMBL/GenBank/DDBJ whole genome shotgun (WGS) entry which is preliminary data.</text>
</comment>
<keyword evidence="3 6" id="KW-0812">Transmembrane</keyword>
<evidence type="ECO:0000256" key="5">
    <source>
        <dbReference type="ARBA" id="ARBA00023136"/>
    </source>
</evidence>
<comment type="similarity">
    <text evidence="2">Belongs to the TMEM129 family.</text>
</comment>
<dbReference type="Pfam" id="PF10272">
    <property type="entry name" value="Tmpp129"/>
    <property type="match status" value="1"/>
</dbReference>
<feature type="transmembrane region" description="Helical" evidence="6">
    <location>
        <begin position="66"/>
        <end position="84"/>
    </location>
</feature>
<organism evidence="7 8">
    <name type="scientific">Ladona fulva</name>
    <name type="common">Scarce chaser dragonfly</name>
    <name type="synonym">Libellula fulva</name>
    <dbReference type="NCBI Taxonomy" id="123851"/>
    <lineage>
        <taxon>Eukaryota</taxon>
        <taxon>Metazoa</taxon>
        <taxon>Ecdysozoa</taxon>
        <taxon>Arthropoda</taxon>
        <taxon>Hexapoda</taxon>
        <taxon>Insecta</taxon>
        <taxon>Pterygota</taxon>
        <taxon>Palaeoptera</taxon>
        <taxon>Odonata</taxon>
        <taxon>Epiprocta</taxon>
        <taxon>Anisoptera</taxon>
        <taxon>Libelluloidea</taxon>
        <taxon>Libellulidae</taxon>
        <taxon>Ladona</taxon>
    </lineage>
</organism>
<dbReference type="OrthoDB" id="10055027at2759"/>
<proteinExistence type="inferred from homology"/>
<reference evidence="7" key="2">
    <citation type="submission" date="2017-10" db="EMBL/GenBank/DDBJ databases">
        <title>Ladona fulva Genome sequencing and assembly.</title>
        <authorList>
            <person name="Murali S."/>
            <person name="Richards S."/>
            <person name="Bandaranaike D."/>
            <person name="Bellair M."/>
            <person name="Blankenburg K."/>
            <person name="Chao H."/>
            <person name="Dinh H."/>
            <person name="Doddapaneni H."/>
            <person name="Dugan-Rocha S."/>
            <person name="Elkadiri S."/>
            <person name="Gnanaolivu R."/>
            <person name="Hernandez B."/>
            <person name="Skinner E."/>
            <person name="Javaid M."/>
            <person name="Lee S."/>
            <person name="Li M."/>
            <person name="Ming W."/>
            <person name="Munidasa M."/>
            <person name="Muniz J."/>
            <person name="Nguyen L."/>
            <person name="Hughes D."/>
            <person name="Osuji N."/>
            <person name="Pu L.-L."/>
            <person name="Puazo M."/>
            <person name="Qu C."/>
            <person name="Quiroz J."/>
            <person name="Raj R."/>
            <person name="Weissenberger G."/>
            <person name="Xin Y."/>
            <person name="Zou X."/>
            <person name="Han Y."/>
            <person name="Worley K."/>
            <person name="Muzny D."/>
            <person name="Gibbs R."/>
        </authorList>
    </citation>
    <scope>NUCLEOTIDE SEQUENCE</scope>
    <source>
        <strain evidence="7">Sampled in the wild</strain>
    </source>
</reference>
<name>A0A8K0KM26_LADFU</name>
<evidence type="ECO:0000256" key="4">
    <source>
        <dbReference type="ARBA" id="ARBA00022989"/>
    </source>
</evidence>
<keyword evidence="8" id="KW-1185">Reference proteome</keyword>
<evidence type="ECO:0000256" key="3">
    <source>
        <dbReference type="ARBA" id="ARBA00022692"/>
    </source>
</evidence>
<evidence type="ECO:0000256" key="6">
    <source>
        <dbReference type="SAM" id="Phobius"/>
    </source>
</evidence>
<dbReference type="Proteomes" id="UP000792457">
    <property type="component" value="Unassembled WGS sequence"/>
</dbReference>
<evidence type="ECO:0000256" key="1">
    <source>
        <dbReference type="ARBA" id="ARBA00004141"/>
    </source>
</evidence>
<evidence type="ECO:0000256" key="2">
    <source>
        <dbReference type="ARBA" id="ARBA00007332"/>
    </source>
</evidence>
<dbReference type="GO" id="GO:0005783">
    <property type="term" value="C:endoplasmic reticulum"/>
    <property type="evidence" value="ECO:0007669"/>
    <property type="project" value="TreeGrafter"/>
</dbReference>
<comment type="subcellular location">
    <subcellularLocation>
        <location evidence="1">Membrane</location>
        <topology evidence="1">Multi-pass membrane protein</topology>
    </subcellularLocation>
</comment>
<keyword evidence="4 6" id="KW-1133">Transmembrane helix</keyword>
<keyword evidence="5 6" id="KW-0472">Membrane</keyword>
<dbReference type="GO" id="GO:0016020">
    <property type="term" value="C:membrane"/>
    <property type="evidence" value="ECO:0007669"/>
    <property type="project" value="UniProtKB-SubCell"/>
</dbReference>
<evidence type="ECO:0008006" key="9">
    <source>
        <dbReference type="Google" id="ProtNLM"/>
    </source>
</evidence>
<evidence type="ECO:0000313" key="7">
    <source>
        <dbReference type="EMBL" id="KAG8237826.1"/>
    </source>
</evidence>
<dbReference type="EMBL" id="KZ309230">
    <property type="protein sequence ID" value="KAG8237826.1"/>
    <property type="molecule type" value="Genomic_DNA"/>
</dbReference>
<dbReference type="GO" id="GO:0061630">
    <property type="term" value="F:ubiquitin protein ligase activity"/>
    <property type="evidence" value="ECO:0007669"/>
    <property type="project" value="InterPro"/>
</dbReference>
<accession>A0A8K0KM26</accession>
<dbReference type="PANTHER" id="PTHR31322:SF2">
    <property type="entry name" value="E3 UBIQUITIN-PROTEIN LIGASE TM129"/>
    <property type="match status" value="1"/>
</dbReference>
<dbReference type="InterPro" id="IPR018801">
    <property type="entry name" value="TM129"/>
</dbReference>
<dbReference type="PANTHER" id="PTHR31322">
    <property type="entry name" value="E3 UBIQUITIN-PROTEIN LIGASE TM129"/>
    <property type="match status" value="1"/>
</dbReference>
<dbReference type="GO" id="GO:0016567">
    <property type="term" value="P:protein ubiquitination"/>
    <property type="evidence" value="ECO:0007669"/>
    <property type="project" value="InterPro"/>
</dbReference>
<protein>
    <recommendedName>
        <fullName evidence="9">E3 ubiquitin-protein ligase TM129</fullName>
    </recommendedName>
</protein>
<evidence type="ECO:0000313" key="8">
    <source>
        <dbReference type="Proteomes" id="UP000792457"/>
    </source>
</evidence>